<protein>
    <submittedName>
        <fullName evidence="8">GPS domain-containing protein</fullName>
    </submittedName>
</protein>
<comment type="subcellular location">
    <subcellularLocation>
        <location evidence="1">Membrane</location>
    </subcellularLocation>
</comment>
<evidence type="ECO:0000259" key="7">
    <source>
        <dbReference type="PROSITE" id="PS50221"/>
    </source>
</evidence>
<keyword evidence="2 6" id="KW-0812">Transmembrane</keyword>
<dbReference type="SMART" id="SM00303">
    <property type="entry name" value="GPS"/>
    <property type="match status" value="1"/>
</dbReference>
<name>A0ABP0NHZ0_9DINO</name>
<keyword evidence="4 6" id="KW-0472">Membrane</keyword>
<dbReference type="InterPro" id="IPR057244">
    <property type="entry name" value="GAIN_B"/>
</dbReference>
<keyword evidence="3 6" id="KW-1133">Transmembrane helix</keyword>
<feature type="transmembrane region" description="Helical" evidence="6">
    <location>
        <begin position="287"/>
        <end position="309"/>
    </location>
</feature>
<proteinExistence type="predicted"/>
<evidence type="ECO:0000313" key="9">
    <source>
        <dbReference type="Proteomes" id="UP001642464"/>
    </source>
</evidence>
<dbReference type="EMBL" id="CAXAMM010028779">
    <property type="protein sequence ID" value="CAK9063403.1"/>
    <property type="molecule type" value="Genomic_DNA"/>
</dbReference>
<evidence type="ECO:0000256" key="1">
    <source>
        <dbReference type="ARBA" id="ARBA00004370"/>
    </source>
</evidence>
<feature type="transmembrane region" description="Helical" evidence="6">
    <location>
        <begin position="387"/>
        <end position="406"/>
    </location>
</feature>
<dbReference type="PROSITE" id="PS50221">
    <property type="entry name" value="GAIN_B"/>
    <property type="match status" value="1"/>
</dbReference>
<evidence type="ECO:0000256" key="6">
    <source>
        <dbReference type="SAM" id="Phobius"/>
    </source>
</evidence>
<sequence length="773" mass="84688">MAEDPVQFSLWGSEDNVSWMHLYDQSDYAAGVPSSRESPTAWYLVSTTTTTGPSFAEALQNALDALNAKKLSYLSLLDGLENITGGGLLAQKIDIDPDGTITAAFVMAPPQDDSAVVLGFGDVQVEVPAATLEAFGGPAVAVAQLQSTNFPFFPPPDGTPFCLNIDRRLLAILATGYWDVVSLDIFVNGSAIGDLASPIHFTIPAELAGPADPTCAYLDEERQEWSTVGVSLINVTNTSLLCSTTHLSLFGGIMRSIEQALLCSNAAAIFSIEGLRSLTSRLWIFEWAAILNWIMLLVGAGLLGCARVADLRNQDRMDLTRTIASLKANAKHYAQTHDQHAHHGLGHMLEELYDVLDTGPARMIYSQMLRVQTGFGLKALAKIYQKIRPLVLIFLMWMVVTTAVWIDARRKRFPSSHPQAAYHILPWPSLDSIIAYEVKFASLEVIERKRSSTRKLFIVTIEVGGRPKSRVIFQQKDDAFRHSLKDGVTEESFKATEGHLMLISVYQNKMDKAHLRGQTEIGVNELLVNGLSSKLPLHLDGSKLIMNCRKGLISPPSITVSIRFDSLLRRRTAAEAPGRKGSKKPRCRTQRCRLPRLCEEDVLVDEVEAGIEEADGLAEAAESPETRVEIAQIDEECSVEEILAQTPGSPESFAQEAPVEVHGRVSSSTSLPHDRSDESIPAEAAAFRVRGDLLLGSKTWSQSVRQAAQVRAPPTELRRIEEVEELEAAGFAGGSGHVPRTRIPMELGALLAVTLKGEVGRRCRQRRQRALQG</sequence>
<comment type="caution">
    <text evidence="8">The sequence shown here is derived from an EMBL/GenBank/DDBJ whole genome shotgun (WGS) entry which is preliminary data.</text>
</comment>
<feature type="domain" description="GAIN-B" evidence="7">
    <location>
        <begin position="114"/>
        <end position="260"/>
    </location>
</feature>
<accession>A0ABP0NHZ0</accession>
<evidence type="ECO:0000313" key="8">
    <source>
        <dbReference type="EMBL" id="CAK9063403.1"/>
    </source>
</evidence>
<dbReference type="Gene3D" id="2.60.220.50">
    <property type="match status" value="1"/>
</dbReference>
<dbReference type="InterPro" id="IPR000203">
    <property type="entry name" value="GPS"/>
</dbReference>
<reference evidence="8 9" key="1">
    <citation type="submission" date="2024-02" db="EMBL/GenBank/DDBJ databases">
        <authorList>
            <person name="Chen Y."/>
            <person name="Shah S."/>
            <person name="Dougan E. K."/>
            <person name="Thang M."/>
            <person name="Chan C."/>
        </authorList>
    </citation>
    <scope>NUCLEOTIDE SEQUENCE [LARGE SCALE GENOMIC DNA]</scope>
</reference>
<organism evidence="8 9">
    <name type="scientific">Durusdinium trenchii</name>
    <dbReference type="NCBI Taxonomy" id="1381693"/>
    <lineage>
        <taxon>Eukaryota</taxon>
        <taxon>Sar</taxon>
        <taxon>Alveolata</taxon>
        <taxon>Dinophyceae</taxon>
        <taxon>Suessiales</taxon>
        <taxon>Symbiodiniaceae</taxon>
        <taxon>Durusdinium</taxon>
    </lineage>
</organism>
<gene>
    <name evidence="8" type="ORF">SCF082_LOCUS32833</name>
</gene>
<dbReference type="InterPro" id="IPR046338">
    <property type="entry name" value="GAIN_dom_sf"/>
</dbReference>
<keyword evidence="5" id="KW-1015">Disulfide bond</keyword>
<dbReference type="Proteomes" id="UP001642464">
    <property type="component" value="Unassembled WGS sequence"/>
</dbReference>
<keyword evidence="9" id="KW-1185">Reference proteome</keyword>
<evidence type="ECO:0000256" key="4">
    <source>
        <dbReference type="ARBA" id="ARBA00023136"/>
    </source>
</evidence>
<evidence type="ECO:0000256" key="3">
    <source>
        <dbReference type="ARBA" id="ARBA00022989"/>
    </source>
</evidence>
<evidence type="ECO:0000256" key="2">
    <source>
        <dbReference type="ARBA" id="ARBA00022692"/>
    </source>
</evidence>
<evidence type="ECO:0000256" key="5">
    <source>
        <dbReference type="ARBA" id="ARBA00023157"/>
    </source>
</evidence>